<organism evidence="1 2">
    <name type="scientific">Eschrichtius robustus</name>
    <name type="common">California gray whale</name>
    <name type="synonym">Eschrichtius gibbosus</name>
    <dbReference type="NCBI Taxonomy" id="9764"/>
    <lineage>
        <taxon>Eukaryota</taxon>
        <taxon>Metazoa</taxon>
        <taxon>Chordata</taxon>
        <taxon>Craniata</taxon>
        <taxon>Vertebrata</taxon>
        <taxon>Euteleostomi</taxon>
        <taxon>Mammalia</taxon>
        <taxon>Eutheria</taxon>
        <taxon>Laurasiatheria</taxon>
        <taxon>Artiodactyla</taxon>
        <taxon>Whippomorpha</taxon>
        <taxon>Cetacea</taxon>
        <taxon>Mysticeti</taxon>
        <taxon>Eschrichtiidae</taxon>
        <taxon>Eschrichtius</taxon>
    </lineage>
</organism>
<sequence length="149" mass="16022">MNEWGWVKCLLAPFDRKSVRLHITRGSLVPDPKQVALCELAGHANVCWDPRPDIQGGCRSSVCTAGTKEGLVMGVISGPCLNATFCGTAPELPRSVTGTPLHPSYLPPFSGTIIDGLPLGINSLLFADKRCKGQRGDVTDIFKGTFNQR</sequence>
<evidence type="ECO:0000313" key="1">
    <source>
        <dbReference type="EMBL" id="KAJ8797990.1"/>
    </source>
</evidence>
<dbReference type="Proteomes" id="UP001159641">
    <property type="component" value="Unassembled WGS sequence"/>
</dbReference>
<reference evidence="1 2" key="1">
    <citation type="submission" date="2022-11" db="EMBL/GenBank/DDBJ databases">
        <title>Whole genome sequence of Eschrichtius robustus ER-17-0199.</title>
        <authorList>
            <person name="Bruniche-Olsen A."/>
            <person name="Black A.N."/>
            <person name="Fields C.J."/>
            <person name="Walden K."/>
            <person name="Dewoody J.A."/>
        </authorList>
    </citation>
    <scope>NUCLEOTIDE SEQUENCE [LARGE SCALE GENOMIC DNA]</scope>
    <source>
        <strain evidence="1">ER-17-0199</strain>
        <tissue evidence="1">Blubber</tissue>
    </source>
</reference>
<dbReference type="EMBL" id="JAIQCJ010000090">
    <property type="protein sequence ID" value="KAJ8797990.1"/>
    <property type="molecule type" value="Genomic_DNA"/>
</dbReference>
<accession>A0AB34I4Y3</accession>
<protein>
    <submittedName>
        <fullName evidence="1">Uncharacterized protein</fullName>
    </submittedName>
</protein>
<dbReference type="AlphaFoldDB" id="A0AB34I4Y3"/>
<keyword evidence="2" id="KW-1185">Reference proteome</keyword>
<evidence type="ECO:0000313" key="2">
    <source>
        <dbReference type="Proteomes" id="UP001159641"/>
    </source>
</evidence>
<name>A0AB34I4Y3_ESCRO</name>
<proteinExistence type="predicted"/>
<gene>
    <name evidence="1" type="ORF">J1605_016873</name>
</gene>
<comment type="caution">
    <text evidence="1">The sequence shown here is derived from an EMBL/GenBank/DDBJ whole genome shotgun (WGS) entry which is preliminary data.</text>
</comment>